<organism evidence="2 3">
    <name type="scientific">Coprinellus micaceus</name>
    <name type="common">Glistening ink-cap mushroom</name>
    <name type="synonym">Coprinus micaceus</name>
    <dbReference type="NCBI Taxonomy" id="71717"/>
    <lineage>
        <taxon>Eukaryota</taxon>
        <taxon>Fungi</taxon>
        <taxon>Dikarya</taxon>
        <taxon>Basidiomycota</taxon>
        <taxon>Agaricomycotina</taxon>
        <taxon>Agaricomycetes</taxon>
        <taxon>Agaricomycetidae</taxon>
        <taxon>Agaricales</taxon>
        <taxon>Agaricineae</taxon>
        <taxon>Psathyrellaceae</taxon>
        <taxon>Coprinellus</taxon>
    </lineage>
</organism>
<sequence length="112" mass="12568">MSSSTRTTVSRRRSIHPDGQKTRGYRWQETHPQPPQTPHPPPLNPLSPCSLDSHPPSFQPPPSVDSDDCSFTTTVALLHRAWLSIPRWRTLGFEGLEENVATEGVERGSVWT</sequence>
<keyword evidence="3" id="KW-1185">Reference proteome</keyword>
<proteinExistence type="predicted"/>
<dbReference type="Proteomes" id="UP000298030">
    <property type="component" value="Unassembled WGS sequence"/>
</dbReference>
<dbReference type="AlphaFoldDB" id="A0A4Y7SJ51"/>
<feature type="compositionally biased region" description="Pro residues" evidence="1">
    <location>
        <begin position="32"/>
        <end position="45"/>
    </location>
</feature>
<evidence type="ECO:0000313" key="2">
    <source>
        <dbReference type="EMBL" id="TEB21896.1"/>
    </source>
</evidence>
<reference evidence="2 3" key="1">
    <citation type="journal article" date="2019" name="Nat. Ecol. Evol.">
        <title>Megaphylogeny resolves global patterns of mushroom evolution.</title>
        <authorList>
            <person name="Varga T."/>
            <person name="Krizsan K."/>
            <person name="Foldi C."/>
            <person name="Dima B."/>
            <person name="Sanchez-Garcia M."/>
            <person name="Sanchez-Ramirez S."/>
            <person name="Szollosi G.J."/>
            <person name="Szarkandi J.G."/>
            <person name="Papp V."/>
            <person name="Albert L."/>
            <person name="Andreopoulos W."/>
            <person name="Angelini C."/>
            <person name="Antonin V."/>
            <person name="Barry K.W."/>
            <person name="Bougher N.L."/>
            <person name="Buchanan P."/>
            <person name="Buyck B."/>
            <person name="Bense V."/>
            <person name="Catcheside P."/>
            <person name="Chovatia M."/>
            <person name="Cooper J."/>
            <person name="Damon W."/>
            <person name="Desjardin D."/>
            <person name="Finy P."/>
            <person name="Geml J."/>
            <person name="Haridas S."/>
            <person name="Hughes K."/>
            <person name="Justo A."/>
            <person name="Karasinski D."/>
            <person name="Kautmanova I."/>
            <person name="Kiss B."/>
            <person name="Kocsube S."/>
            <person name="Kotiranta H."/>
            <person name="LaButti K.M."/>
            <person name="Lechner B.E."/>
            <person name="Liimatainen K."/>
            <person name="Lipzen A."/>
            <person name="Lukacs Z."/>
            <person name="Mihaltcheva S."/>
            <person name="Morgado L.N."/>
            <person name="Niskanen T."/>
            <person name="Noordeloos M.E."/>
            <person name="Ohm R.A."/>
            <person name="Ortiz-Santana B."/>
            <person name="Ovrebo C."/>
            <person name="Racz N."/>
            <person name="Riley R."/>
            <person name="Savchenko A."/>
            <person name="Shiryaev A."/>
            <person name="Soop K."/>
            <person name="Spirin V."/>
            <person name="Szebenyi C."/>
            <person name="Tomsovsky M."/>
            <person name="Tulloss R.E."/>
            <person name="Uehling J."/>
            <person name="Grigoriev I.V."/>
            <person name="Vagvolgyi C."/>
            <person name="Papp T."/>
            <person name="Martin F.M."/>
            <person name="Miettinen O."/>
            <person name="Hibbett D.S."/>
            <person name="Nagy L.G."/>
        </authorList>
    </citation>
    <scope>NUCLEOTIDE SEQUENCE [LARGE SCALE GENOMIC DNA]</scope>
    <source>
        <strain evidence="2 3">FP101781</strain>
    </source>
</reference>
<accession>A0A4Y7SJ51</accession>
<comment type="caution">
    <text evidence="2">The sequence shown here is derived from an EMBL/GenBank/DDBJ whole genome shotgun (WGS) entry which is preliminary data.</text>
</comment>
<gene>
    <name evidence="2" type="ORF">FA13DRAFT_1741438</name>
</gene>
<feature type="region of interest" description="Disordered" evidence="1">
    <location>
        <begin position="1"/>
        <end position="67"/>
    </location>
</feature>
<evidence type="ECO:0000256" key="1">
    <source>
        <dbReference type="SAM" id="MobiDB-lite"/>
    </source>
</evidence>
<feature type="compositionally biased region" description="Basic and acidic residues" evidence="1">
    <location>
        <begin position="15"/>
        <end position="29"/>
    </location>
</feature>
<name>A0A4Y7SJ51_COPMI</name>
<dbReference type="EMBL" id="QPFP01000100">
    <property type="protein sequence ID" value="TEB21896.1"/>
    <property type="molecule type" value="Genomic_DNA"/>
</dbReference>
<protein>
    <submittedName>
        <fullName evidence="2">Uncharacterized protein</fullName>
    </submittedName>
</protein>
<evidence type="ECO:0000313" key="3">
    <source>
        <dbReference type="Proteomes" id="UP000298030"/>
    </source>
</evidence>